<proteinExistence type="inferred from homology"/>
<dbReference type="RefSeq" id="WP_166639177.1">
    <property type="nucleotide sequence ID" value="NZ_SNYJ01000003.1"/>
</dbReference>
<evidence type="ECO:0000256" key="2">
    <source>
        <dbReference type="ARBA" id="ARBA00005745"/>
    </source>
</evidence>
<comment type="caution">
    <text evidence="9">The sequence shown here is derived from an EMBL/GenBank/DDBJ whole genome shotgun (WGS) entry which is preliminary data.</text>
</comment>
<evidence type="ECO:0000313" key="10">
    <source>
        <dbReference type="Proteomes" id="UP000295632"/>
    </source>
</evidence>
<dbReference type="InterPro" id="IPR003004">
    <property type="entry name" value="GspF/PilC"/>
</dbReference>
<dbReference type="Pfam" id="PF00482">
    <property type="entry name" value="T2SSF"/>
    <property type="match status" value="2"/>
</dbReference>
<dbReference type="Gene3D" id="1.20.81.30">
    <property type="entry name" value="Type II secretion system (T2SS), domain F"/>
    <property type="match status" value="1"/>
</dbReference>
<dbReference type="AlphaFoldDB" id="A0A4R6U5D3"/>
<accession>A0A4R6U5D3</accession>
<dbReference type="EMBL" id="SNYJ01000003">
    <property type="protein sequence ID" value="TDQ41678.1"/>
    <property type="molecule type" value="Genomic_DNA"/>
</dbReference>
<dbReference type="Proteomes" id="UP000295632">
    <property type="component" value="Unassembled WGS sequence"/>
</dbReference>
<evidence type="ECO:0000259" key="8">
    <source>
        <dbReference type="Pfam" id="PF00482"/>
    </source>
</evidence>
<dbReference type="InterPro" id="IPR018076">
    <property type="entry name" value="T2SS_GspF_dom"/>
</dbReference>
<keyword evidence="6 7" id="KW-0472">Membrane</keyword>
<evidence type="ECO:0000256" key="4">
    <source>
        <dbReference type="ARBA" id="ARBA00022692"/>
    </source>
</evidence>
<evidence type="ECO:0000256" key="6">
    <source>
        <dbReference type="ARBA" id="ARBA00023136"/>
    </source>
</evidence>
<name>A0A4R6U5D3_9BACI</name>
<keyword evidence="10" id="KW-1185">Reference proteome</keyword>
<dbReference type="PANTHER" id="PTHR30012:SF0">
    <property type="entry name" value="TYPE II SECRETION SYSTEM PROTEIN F-RELATED"/>
    <property type="match status" value="1"/>
</dbReference>
<feature type="domain" description="Type II secretion system protein GspF" evidence="8">
    <location>
        <begin position="16"/>
        <end position="136"/>
    </location>
</feature>
<keyword evidence="5 7" id="KW-1133">Transmembrane helix</keyword>
<feature type="transmembrane region" description="Helical" evidence="7">
    <location>
        <begin position="312"/>
        <end position="333"/>
    </location>
</feature>
<reference evidence="9 10" key="1">
    <citation type="submission" date="2019-03" db="EMBL/GenBank/DDBJ databases">
        <title>Genomic Encyclopedia of Type Strains, Phase IV (KMG-IV): sequencing the most valuable type-strain genomes for metagenomic binning, comparative biology and taxonomic classification.</title>
        <authorList>
            <person name="Goeker M."/>
        </authorList>
    </citation>
    <scope>NUCLEOTIDE SEQUENCE [LARGE SCALE GENOMIC DNA]</scope>
    <source>
        <strain evidence="9 10">DSM 28697</strain>
    </source>
</reference>
<evidence type="ECO:0000313" key="9">
    <source>
        <dbReference type="EMBL" id="TDQ41678.1"/>
    </source>
</evidence>
<feature type="domain" description="Type II secretion system protein GspF" evidence="8">
    <location>
        <begin position="209"/>
        <end position="331"/>
    </location>
</feature>
<dbReference type="GO" id="GO:0005886">
    <property type="term" value="C:plasma membrane"/>
    <property type="evidence" value="ECO:0007669"/>
    <property type="project" value="UniProtKB-SubCell"/>
</dbReference>
<organism evidence="9 10">
    <name type="scientific">Aureibacillus halotolerans</name>
    <dbReference type="NCBI Taxonomy" id="1508390"/>
    <lineage>
        <taxon>Bacteria</taxon>
        <taxon>Bacillati</taxon>
        <taxon>Bacillota</taxon>
        <taxon>Bacilli</taxon>
        <taxon>Bacillales</taxon>
        <taxon>Bacillaceae</taxon>
        <taxon>Aureibacillus</taxon>
    </lineage>
</organism>
<dbReference type="PRINTS" id="PR00812">
    <property type="entry name" value="BCTERIALGSPF"/>
</dbReference>
<gene>
    <name evidence="9" type="ORF">EV213_103259</name>
</gene>
<evidence type="ECO:0000256" key="3">
    <source>
        <dbReference type="ARBA" id="ARBA00022475"/>
    </source>
</evidence>
<feature type="transmembrane region" description="Helical" evidence="7">
    <location>
        <begin position="156"/>
        <end position="178"/>
    </location>
</feature>
<evidence type="ECO:0000256" key="5">
    <source>
        <dbReference type="ARBA" id="ARBA00022989"/>
    </source>
</evidence>
<protein>
    <submittedName>
        <fullName evidence="9">Competence-related pilin export protein ComGB</fullName>
    </submittedName>
</protein>
<evidence type="ECO:0000256" key="7">
    <source>
        <dbReference type="SAM" id="Phobius"/>
    </source>
</evidence>
<feature type="transmembrane region" description="Helical" evidence="7">
    <location>
        <begin position="112"/>
        <end position="136"/>
    </location>
</feature>
<keyword evidence="4 7" id="KW-0812">Transmembrane</keyword>
<comment type="similarity">
    <text evidence="2">Belongs to the GSP F family.</text>
</comment>
<comment type="subcellular location">
    <subcellularLocation>
        <location evidence="1">Cell membrane</location>
        <topology evidence="1">Multi-pass membrane protein</topology>
    </subcellularLocation>
</comment>
<keyword evidence="3" id="KW-1003">Cell membrane</keyword>
<evidence type="ECO:0000256" key="1">
    <source>
        <dbReference type="ARBA" id="ARBA00004651"/>
    </source>
</evidence>
<dbReference type="PANTHER" id="PTHR30012">
    <property type="entry name" value="GENERAL SECRETION PATHWAY PROTEIN"/>
    <property type="match status" value="1"/>
</dbReference>
<dbReference type="InterPro" id="IPR042094">
    <property type="entry name" value="T2SS_GspF_sf"/>
</dbReference>
<sequence length="339" mass="39691">MKWKRKRWPLADQGTFLQKTGELLSKGYRMKDVLLHMQPFFDHRYDQQLQHASLQFEQGASFLHVMQHMHFHPHVQSFLQMPHSQNTFPNVLKNCGLMMTKWSMYQRQLLQIIRYPLIMGLFFIAFLVVLQMYILPLFEGLTTGEKNPYLELLPSLMFQGIQLIGCLIAFSAIAYLALKRFATPVQQINLYLRLPLFKRWLRYYLTYYFCSQLSILFASGCSAREAFTILTTKSNTPFFQEECKRIYEQLTAGERLEEVIAQRPYYDPSLAAVIVMGQLKGDLHQQLDELSANSFEQMDRMLKSVVARTQPILFAMLGLFVFLLFLSVMLPVFQLMNSI</sequence>